<dbReference type="PANTHER" id="PTHR12277">
    <property type="entry name" value="ALPHA/BETA HYDROLASE DOMAIN-CONTAINING PROTEIN"/>
    <property type="match status" value="1"/>
</dbReference>
<dbReference type="InterPro" id="IPR029058">
    <property type="entry name" value="AB_hydrolase_fold"/>
</dbReference>
<dbReference type="PANTHER" id="PTHR12277:SF64">
    <property type="entry name" value="SUPERFAMILY HYDROLASE, PUTATIVE (AFU_ORTHOLOGUE AFUA_3G01760)-RELATED"/>
    <property type="match status" value="1"/>
</dbReference>
<reference evidence="2" key="1">
    <citation type="submission" date="2018-04" db="EMBL/GenBank/DDBJ databases">
        <title>Whole genome sequencing of Hypsizygus marmoreus.</title>
        <authorList>
            <person name="Choi I.-G."/>
            <person name="Min B."/>
            <person name="Kim J.-G."/>
            <person name="Kim S."/>
            <person name="Oh Y.-L."/>
            <person name="Kong W.-S."/>
            <person name="Park H."/>
            <person name="Jeong J."/>
            <person name="Song E.-S."/>
        </authorList>
    </citation>
    <scope>NUCLEOTIDE SEQUENCE [LARGE SCALE GENOMIC DNA]</scope>
    <source>
        <strain evidence="2">51987-8</strain>
    </source>
</reference>
<feature type="domain" description="AB hydrolase-1" evidence="1">
    <location>
        <begin position="213"/>
        <end position="395"/>
    </location>
</feature>
<dbReference type="GO" id="GO:0008474">
    <property type="term" value="F:palmitoyl-(protein) hydrolase activity"/>
    <property type="evidence" value="ECO:0007669"/>
    <property type="project" value="TreeGrafter"/>
</dbReference>
<evidence type="ECO:0000313" key="2">
    <source>
        <dbReference type="EMBL" id="RDB21700.1"/>
    </source>
</evidence>
<dbReference type="EMBL" id="LUEZ02000054">
    <property type="protein sequence ID" value="RDB21700.1"/>
    <property type="molecule type" value="Genomic_DNA"/>
</dbReference>
<dbReference type="GO" id="GO:0016020">
    <property type="term" value="C:membrane"/>
    <property type="evidence" value="ECO:0007669"/>
    <property type="project" value="TreeGrafter"/>
</dbReference>
<protein>
    <submittedName>
        <fullName evidence="2">Protein ABHD13</fullName>
    </submittedName>
</protein>
<gene>
    <name evidence="2" type="primary">abhd13</name>
    <name evidence="2" type="ORF">Hypma_011295</name>
</gene>
<dbReference type="Pfam" id="PF12697">
    <property type="entry name" value="Abhydrolase_6"/>
    <property type="match status" value="1"/>
</dbReference>
<evidence type="ECO:0000259" key="1">
    <source>
        <dbReference type="Pfam" id="PF12697"/>
    </source>
</evidence>
<dbReference type="Gene3D" id="3.40.50.1820">
    <property type="entry name" value="alpha/beta hydrolase"/>
    <property type="match status" value="1"/>
</dbReference>
<sequence>MNRALSSLQRSLRRFRWRSSRFFDSSSPRVARQSNAVSLPQRPPCSSITGLLPLSIAGGPEPPSLPVILCILVGLPAALWMYKSLMMIIFQRKIIYMGYAPLGSRTEELATDVRPDQLEGISCKEISVLNSTDGARLSGILVQPAQFGSSDVSPDVVIVYFQGNAGNPLHRLPVFQSLLTSIRTHAPRRPRLSSTATNSPSIPKLIPINAAILAVAPRSYWKSTPRRPTQRGILSDYRHVLEYAFTHFPDTPVVVYAHSLGGAIALCVLAQLSESPIPESRTTARPNGIGVSSDRSRQIQGLILENPMASIPRMVAALYPQRWVPYRYLTPFVWDRWDALGAMKDASAGARVMTTNDATRLTEAPSTLTRLARNMLVLVSEHDEVVPREMGAEIVEAASGIGGDERGMTLSKPTTSTGPRLVVVPGALHENAWKKRQWEREVGTYVWGVMDAARRDKVKRKAEEG</sequence>
<dbReference type="InParanoid" id="A0A369JKF5"/>
<dbReference type="OrthoDB" id="10249433at2759"/>
<dbReference type="STRING" id="39966.A0A369JKF5"/>
<name>A0A369JKF5_HYPMA</name>
<proteinExistence type="predicted"/>
<evidence type="ECO:0000313" key="3">
    <source>
        <dbReference type="Proteomes" id="UP000076154"/>
    </source>
</evidence>
<organism evidence="2 3">
    <name type="scientific">Hypsizygus marmoreus</name>
    <name type="common">White beech mushroom</name>
    <name type="synonym">Agaricus marmoreus</name>
    <dbReference type="NCBI Taxonomy" id="39966"/>
    <lineage>
        <taxon>Eukaryota</taxon>
        <taxon>Fungi</taxon>
        <taxon>Dikarya</taxon>
        <taxon>Basidiomycota</taxon>
        <taxon>Agaricomycotina</taxon>
        <taxon>Agaricomycetes</taxon>
        <taxon>Agaricomycetidae</taxon>
        <taxon>Agaricales</taxon>
        <taxon>Tricholomatineae</taxon>
        <taxon>Lyophyllaceae</taxon>
        <taxon>Hypsizygus</taxon>
    </lineage>
</organism>
<dbReference type="Proteomes" id="UP000076154">
    <property type="component" value="Unassembled WGS sequence"/>
</dbReference>
<accession>A0A369JKF5</accession>
<dbReference type="SUPFAM" id="SSF53474">
    <property type="entry name" value="alpha/beta-Hydrolases"/>
    <property type="match status" value="1"/>
</dbReference>
<comment type="caution">
    <text evidence="2">The sequence shown here is derived from an EMBL/GenBank/DDBJ whole genome shotgun (WGS) entry which is preliminary data.</text>
</comment>
<dbReference type="InterPro" id="IPR000073">
    <property type="entry name" value="AB_hydrolase_1"/>
</dbReference>
<keyword evidence="3" id="KW-1185">Reference proteome</keyword>
<dbReference type="AlphaFoldDB" id="A0A369JKF5"/>